<proteinExistence type="inferred from homology"/>
<evidence type="ECO:0000256" key="4">
    <source>
        <dbReference type="ARBA" id="ARBA00023098"/>
    </source>
</evidence>
<evidence type="ECO:0000256" key="1">
    <source>
        <dbReference type="ARBA" id="ARBA00005254"/>
    </source>
</evidence>
<dbReference type="Gene3D" id="1.10.12.10">
    <property type="entry name" value="Lyase 2-enoyl-coa Hydratase, Chain A, domain 2"/>
    <property type="match status" value="1"/>
</dbReference>
<dbReference type="Gene3D" id="3.90.226.10">
    <property type="entry name" value="2-enoyl-CoA Hydratase, Chain A, domain 1"/>
    <property type="match status" value="1"/>
</dbReference>
<dbReference type="InterPro" id="IPR001753">
    <property type="entry name" value="Enoyl-CoA_hydra/iso"/>
</dbReference>
<keyword evidence="2" id="KW-0276">Fatty acid metabolism</keyword>
<comment type="similarity">
    <text evidence="1">Belongs to the enoyl-CoA hydratase/isomerase family.</text>
</comment>
<protein>
    <recommendedName>
        <fullName evidence="6">Enoyl-CoA hydratase domain-containing protein 3, mitochondrial</fullName>
    </recommendedName>
</protein>
<keyword evidence="8" id="KW-1185">Reference proteome</keyword>
<dbReference type="RefSeq" id="WP_009483591.1">
    <property type="nucleotide sequence ID" value="NZ_BAFE01000093.1"/>
</dbReference>
<keyword evidence="3" id="KW-0809">Transit peptide</keyword>
<accession>H5UVJ0</accession>
<evidence type="ECO:0000256" key="2">
    <source>
        <dbReference type="ARBA" id="ARBA00022832"/>
    </source>
</evidence>
<evidence type="ECO:0000313" key="7">
    <source>
        <dbReference type="EMBL" id="GAB49748.1"/>
    </source>
</evidence>
<dbReference type="Pfam" id="PF00378">
    <property type="entry name" value="ECH_1"/>
    <property type="match status" value="1"/>
</dbReference>
<reference evidence="7 8" key="1">
    <citation type="submission" date="2012-02" db="EMBL/GenBank/DDBJ databases">
        <title>Whole genome shotgun sequence of Mobilicoccus pelagius NBRC 104925.</title>
        <authorList>
            <person name="Yoshida Y."/>
            <person name="Hosoyama A."/>
            <person name="Tsuchikane K."/>
            <person name="Katsumata H."/>
            <person name="Yamazaki S."/>
            <person name="Fujita N."/>
        </authorList>
    </citation>
    <scope>NUCLEOTIDE SEQUENCE [LARGE SCALE GENOMIC DNA]</scope>
    <source>
        <strain evidence="7 8">NBRC 104925</strain>
    </source>
</reference>
<sequence>MVDTPTPVGRCWGMAYENLRLDRDGDTTTITLARPDKRNALSIAMMTDLRDSLAEAGSSDTLAVVLAAEGPVFSAGHDFRDMAGADLAATRALFALCTEMMETVQAIPQPVVARVHALATAAGCQLVATCDLAIAAESARFALPGGKGGLFCTTPLVAVSRNVSRKRALELALTGDPIDARTAADWGLVNAAVPDDELDSAVADLVARVTRGSAAGRSMGKHAFYAQIGLDQRAAYDLAIESMAAGATTADAQEGFTAFFEKRHPEFTSRP</sequence>
<dbReference type="CDD" id="cd06558">
    <property type="entry name" value="crotonase-like"/>
    <property type="match status" value="1"/>
</dbReference>
<evidence type="ECO:0000313" key="8">
    <source>
        <dbReference type="Proteomes" id="UP000004367"/>
    </source>
</evidence>
<dbReference type="GO" id="GO:0016836">
    <property type="term" value="F:hydro-lyase activity"/>
    <property type="evidence" value="ECO:0007669"/>
    <property type="project" value="TreeGrafter"/>
</dbReference>
<name>H5UVJ0_9MICO</name>
<dbReference type="eggNOG" id="COG1024">
    <property type="taxonomic scope" value="Bacteria"/>
</dbReference>
<dbReference type="SUPFAM" id="SSF52096">
    <property type="entry name" value="ClpP/crotonase"/>
    <property type="match status" value="1"/>
</dbReference>
<evidence type="ECO:0000256" key="5">
    <source>
        <dbReference type="ARBA" id="ARBA00037410"/>
    </source>
</evidence>
<dbReference type="InterPro" id="IPR029045">
    <property type="entry name" value="ClpP/crotonase-like_dom_sf"/>
</dbReference>
<dbReference type="GO" id="GO:0006631">
    <property type="term" value="P:fatty acid metabolic process"/>
    <property type="evidence" value="ECO:0007669"/>
    <property type="project" value="UniProtKB-KW"/>
</dbReference>
<dbReference type="PANTHER" id="PTHR43602:SF1">
    <property type="entry name" value="ENOYL-COA HYDRATASE DOMAIN-CONTAINING PROTEIN 3, MITOCHONDRIAL"/>
    <property type="match status" value="1"/>
</dbReference>
<dbReference type="InterPro" id="IPR052377">
    <property type="entry name" value="Mitochondrial_ECH-domain"/>
</dbReference>
<dbReference type="Proteomes" id="UP000004367">
    <property type="component" value="Unassembled WGS sequence"/>
</dbReference>
<organism evidence="7 8">
    <name type="scientific">Mobilicoccus pelagius NBRC 104925</name>
    <dbReference type="NCBI Taxonomy" id="1089455"/>
    <lineage>
        <taxon>Bacteria</taxon>
        <taxon>Bacillati</taxon>
        <taxon>Actinomycetota</taxon>
        <taxon>Actinomycetes</taxon>
        <taxon>Micrococcales</taxon>
        <taxon>Dermatophilaceae</taxon>
        <taxon>Mobilicoccus</taxon>
    </lineage>
</organism>
<dbReference type="EMBL" id="BAFE01000093">
    <property type="protein sequence ID" value="GAB49748.1"/>
    <property type="molecule type" value="Genomic_DNA"/>
</dbReference>
<dbReference type="STRING" id="1089455.MOPEL_134_00320"/>
<gene>
    <name evidence="7" type="ORF">MOPEL_134_00320</name>
</gene>
<evidence type="ECO:0000256" key="3">
    <source>
        <dbReference type="ARBA" id="ARBA00022946"/>
    </source>
</evidence>
<comment type="caution">
    <text evidence="7">The sequence shown here is derived from an EMBL/GenBank/DDBJ whole genome shotgun (WGS) entry which is preliminary data.</text>
</comment>
<dbReference type="InterPro" id="IPR014748">
    <property type="entry name" value="Enoyl-CoA_hydra_C"/>
</dbReference>
<keyword evidence="4" id="KW-0443">Lipid metabolism</keyword>
<comment type="function">
    <text evidence="5">May play a role in fatty acid biosynthesis and insulin sensitivity.</text>
</comment>
<evidence type="ECO:0000256" key="6">
    <source>
        <dbReference type="ARBA" id="ARBA00040545"/>
    </source>
</evidence>
<dbReference type="PANTHER" id="PTHR43602">
    <property type="match status" value="1"/>
</dbReference>
<dbReference type="AlphaFoldDB" id="H5UVJ0"/>